<dbReference type="eggNOG" id="ENOG5033BPB">
    <property type="taxonomic scope" value="Bacteria"/>
</dbReference>
<proteinExistence type="predicted"/>
<keyword evidence="2" id="KW-1185">Reference proteome</keyword>
<dbReference type="EMBL" id="AZFB01000003">
    <property type="protein sequence ID" value="KRL63395.1"/>
    <property type="molecule type" value="Genomic_DNA"/>
</dbReference>
<dbReference type="Proteomes" id="UP000051931">
    <property type="component" value="Unassembled WGS sequence"/>
</dbReference>
<dbReference type="STRING" id="1122152.GCA_000425905_00067"/>
<name>A0A0R1SB97_9LACO</name>
<protein>
    <recommendedName>
        <fullName evidence="3">SH3b domain-containing protein</fullName>
    </recommendedName>
</protein>
<organism evidence="1 2">
    <name type="scientific">Lactobacillus psittaci DSM 15354</name>
    <dbReference type="NCBI Taxonomy" id="1122152"/>
    <lineage>
        <taxon>Bacteria</taxon>
        <taxon>Bacillati</taxon>
        <taxon>Bacillota</taxon>
        <taxon>Bacilli</taxon>
        <taxon>Lactobacillales</taxon>
        <taxon>Lactobacillaceae</taxon>
        <taxon>Lactobacillus</taxon>
    </lineage>
</organism>
<comment type="caution">
    <text evidence="1">The sequence shown here is derived from an EMBL/GenBank/DDBJ whole genome shotgun (WGS) entry which is preliminary data.</text>
</comment>
<gene>
    <name evidence="1" type="ORF">FC23_GL000635</name>
</gene>
<sequence length="73" mass="8287">MPRFDISVNEILKVTNKQGLKVYSSPNGDGKLTGQVLPYGSSWKVSRELNNGYLWLKVGTNQWIIGYENELNK</sequence>
<evidence type="ECO:0008006" key="3">
    <source>
        <dbReference type="Google" id="ProtNLM"/>
    </source>
</evidence>
<evidence type="ECO:0000313" key="1">
    <source>
        <dbReference type="EMBL" id="KRL63395.1"/>
    </source>
</evidence>
<reference evidence="1 2" key="1">
    <citation type="journal article" date="2015" name="Genome Announc.">
        <title>Expanding the biotechnology potential of lactobacilli through comparative genomics of 213 strains and associated genera.</title>
        <authorList>
            <person name="Sun Z."/>
            <person name="Harris H.M."/>
            <person name="McCann A."/>
            <person name="Guo C."/>
            <person name="Argimon S."/>
            <person name="Zhang W."/>
            <person name="Yang X."/>
            <person name="Jeffery I.B."/>
            <person name="Cooney J.C."/>
            <person name="Kagawa T.F."/>
            <person name="Liu W."/>
            <person name="Song Y."/>
            <person name="Salvetti E."/>
            <person name="Wrobel A."/>
            <person name="Rasinkangas P."/>
            <person name="Parkhill J."/>
            <person name="Rea M.C."/>
            <person name="O'Sullivan O."/>
            <person name="Ritari J."/>
            <person name="Douillard F.P."/>
            <person name="Paul Ross R."/>
            <person name="Yang R."/>
            <person name="Briner A.E."/>
            <person name="Felis G.E."/>
            <person name="de Vos W.M."/>
            <person name="Barrangou R."/>
            <person name="Klaenhammer T.R."/>
            <person name="Caufield P.W."/>
            <person name="Cui Y."/>
            <person name="Zhang H."/>
            <person name="O'Toole P.W."/>
        </authorList>
    </citation>
    <scope>NUCLEOTIDE SEQUENCE [LARGE SCALE GENOMIC DNA]</scope>
    <source>
        <strain evidence="1 2">DSM 15354</strain>
    </source>
</reference>
<accession>A0A0R1SB97</accession>
<evidence type="ECO:0000313" key="2">
    <source>
        <dbReference type="Proteomes" id="UP000051931"/>
    </source>
</evidence>
<dbReference type="AlphaFoldDB" id="A0A0R1SB97"/>
<dbReference type="PATRIC" id="fig|1122152.4.peg.647"/>